<accession>A0A3S4MCQ0</accession>
<feature type="transmembrane region" description="Helical" evidence="1">
    <location>
        <begin position="7"/>
        <end position="27"/>
    </location>
</feature>
<evidence type="ECO:0000313" key="2">
    <source>
        <dbReference type="EMBL" id="VEE08082.1"/>
    </source>
</evidence>
<keyword evidence="1" id="KW-0812">Transmembrane</keyword>
<dbReference type="EMBL" id="LR134289">
    <property type="protein sequence ID" value="VEE08082.1"/>
    <property type="molecule type" value="Genomic_DNA"/>
</dbReference>
<keyword evidence="1" id="KW-0472">Membrane</keyword>
<evidence type="ECO:0000256" key="1">
    <source>
        <dbReference type="SAM" id="Phobius"/>
    </source>
</evidence>
<dbReference type="AlphaFoldDB" id="A0A3S4MCQ0"/>
<feature type="transmembrane region" description="Helical" evidence="1">
    <location>
        <begin position="39"/>
        <end position="57"/>
    </location>
</feature>
<keyword evidence="1" id="KW-1133">Transmembrane helix</keyword>
<name>A0A3S4MCQ0_CHRGE</name>
<dbReference type="STRING" id="525257.HMPREF0204_11982"/>
<organism evidence="2 3">
    <name type="scientific">Chryseobacterium gleum</name>
    <name type="common">Flavobacterium gleum</name>
    <dbReference type="NCBI Taxonomy" id="250"/>
    <lineage>
        <taxon>Bacteria</taxon>
        <taxon>Pseudomonadati</taxon>
        <taxon>Bacteroidota</taxon>
        <taxon>Flavobacteriia</taxon>
        <taxon>Flavobacteriales</taxon>
        <taxon>Weeksellaceae</taxon>
        <taxon>Chryseobacterium group</taxon>
        <taxon>Chryseobacterium</taxon>
    </lineage>
</organism>
<protein>
    <submittedName>
        <fullName evidence="2">Uncharacterized protein</fullName>
    </submittedName>
</protein>
<gene>
    <name evidence="2" type="ORF">NCTC11432_02474</name>
</gene>
<proteinExistence type="predicted"/>
<reference evidence="2 3" key="1">
    <citation type="submission" date="2018-12" db="EMBL/GenBank/DDBJ databases">
        <authorList>
            <consortium name="Pathogen Informatics"/>
        </authorList>
    </citation>
    <scope>NUCLEOTIDE SEQUENCE [LARGE SCALE GENOMIC DNA]</scope>
    <source>
        <strain evidence="2 3">NCTC11432</strain>
    </source>
</reference>
<dbReference type="Proteomes" id="UP000279227">
    <property type="component" value="Chromosome"/>
</dbReference>
<sequence length="64" mass="7540">MRLHWKIQLILLLISLFFFGLGIQSIAEEKKSGTLLFRNFLHIIPFVISSIVFIINIRNQNKKK</sequence>
<dbReference type="KEGG" id="cgle:NCTC11432_02474"/>
<evidence type="ECO:0000313" key="3">
    <source>
        <dbReference type="Proteomes" id="UP000279227"/>
    </source>
</evidence>